<reference evidence="2 3" key="1">
    <citation type="submission" date="2007-10" db="EMBL/GenBank/DDBJ databases">
        <title>Complete sequence of Desulfococcus oleovorans Hxd3.</title>
        <authorList>
            <consortium name="US DOE Joint Genome Institute"/>
            <person name="Copeland A."/>
            <person name="Lucas S."/>
            <person name="Lapidus A."/>
            <person name="Barry K."/>
            <person name="Glavina del Rio T."/>
            <person name="Dalin E."/>
            <person name="Tice H."/>
            <person name="Pitluck S."/>
            <person name="Kiss H."/>
            <person name="Brettin T."/>
            <person name="Bruce D."/>
            <person name="Detter J.C."/>
            <person name="Han C."/>
            <person name="Schmutz J."/>
            <person name="Larimer F."/>
            <person name="Land M."/>
            <person name="Hauser L."/>
            <person name="Kyrpides N."/>
            <person name="Kim E."/>
            <person name="Wawrik B."/>
            <person name="Richardson P."/>
        </authorList>
    </citation>
    <scope>NUCLEOTIDE SEQUENCE [LARGE SCALE GENOMIC DNA]</scope>
    <source>
        <strain evidence="3">DSM 6200 / JCM 39069 / Hxd3</strain>
    </source>
</reference>
<dbReference type="AlphaFoldDB" id="A8ZTE8"/>
<proteinExistence type="predicted"/>
<keyword evidence="1" id="KW-0732">Signal</keyword>
<feature type="chain" id="PRO_5002733960" evidence="1">
    <location>
        <begin position="24"/>
        <end position="133"/>
    </location>
</feature>
<dbReference type="EMBL" id="CP000859">
    <property type="protein sequence ID" value="ABW67831.1"/>
    <property type="molecule type" value="Genomic_DNA"/>
</dbReference>
<evidence type="ECO:0000313" key="2">
    <source>
        <dbReference type="EMBL" id="ABW67831.1"/>
    </source>
</evidence>
<accession>A8ZTE8</accession>
<dbReference type="KEGG" id="dol:Dole_2027"/>
<gene>
    <name evidence="2" type="ordered locus">Dole_2027</name>
</gene>
<organism evidence="2 3">
    <name type="scientific">Desulfosudis oleivorans (strain DSM 6200 / JCM 39069 / Hxd3)</name>
    <name type="common">Desulfococcus oleovorans</name>
    <dbReference type="NCBI Taxonomy" id="96561"/>
    <lineage>
        <taxon>Bacteria</taxon>
        <taxon>Pseudomonadati</taxon>
        <taxon>Thermodesulfobacteriota</taxon>
        <taxon>Desulfobacteria</taxon>
        <taxon>Desulfobacterales</taxon>
        <taxon>Desulfosudaceae</taxon>
        <taxon>Desulfosudis</taxon>
    </lineage>
</organism>
<keyword evidence="3" id="KW-1185">Reference proteome</keyword>
<dbReference type="HOGENOM" id="CLU_1903317_0_0_7"/>
<sequence length="133" mass="14000">MHIRKRSMIICAAVIAVAVVVSAQTITVEAAGVAQRNLIQVALGQQYPITKIAAVKSGKHSSAYYVGAMFRVAGVGDVQGVWLVGGAKEQPGTLLSINEPAHQYSGMRLAKETKAAASMEDPEAKALLIALDR</sequence>
<evidence type="ECO:0000256" key="1">
    <source>
        <dbReference type="SAM" id="SignalP"/>
    </source>
</evidence>
<evidence type="ECO:0000313" key="3">
    <source>
        <dbReference type="Proteomes" id="UP000008561"/>
    </source>
</evidence>
<protein>
    <submittedName>
        <fullName evidence="2">Uncharacterized protein</fullName>
    </submittedName>
</protein>
<feature type="signal peptide" evidence="1">
    <location>
        <begin position="1"/>
        <end position="23"/>
    </location>
</feature>
<dbReference type="Proteomes" id="UP000008561">
    <property type="component" value="Chromosome"/>
</dbReference>
<name>A8ZTE8_DESOH</name>